<comment type="caution">
    <text evidence="6">The sequence shown here is derived from an EMBL/GenBank/DDBJ whole genome shotgun (WGS) entry which is preliminary data.</text>
</comment>
<comment type="similarity">
    <text evidence="2">Belongs to the RmuC family.</text>
</comment>
<name>A0ABW3K6W1_9BACT</name>
<dbReference type="Pfam" id="PF02646">
    <property type="entry name" value="RmuC"/>
    <property type="match status" value="1"/>
</dbReference>
<evidence type="ECO:0000313" key="7">
    <source>
        <dbReference type="Proteomes" id="UP001597112"/>
    </source>
</evidence>
<feature type="coiled-coil region" evidence="5">
    <location>
        <begin position="155"/>
        <end position="182"/>
    </location>
</feature>
<evidence type="ECO:0000256" key="5">
    <source>
        <dbReference type="SAM" id="Coils"/>
    </source>
</evidence>
<gene>
    <name evidence="6" type="ORF">ACFQ21_21240</name>
</gene>
<dbReference type="RefSeq" id="WP_377582355.1">
    <property type="nucleotide sequence ID" value="NZ_JBHTKA010000008.1"/>
</dbReference>
<feature type="coiled-coil region" evidence="5">
    <location>
        <begin position="36"/>
        <end position="109"/>
    </location>
</feature>
<dbReference type="InterPro" id="IPR003798">
    <property type="entry name" value="DNA_recombination_RmuC"/>
</dbReference>
<accession>A0ABW3K6W1</accession>
<comment type="function">
    <text evidence="1">Involved in DNA recombination.</text>
</comment>
<evidence type="ECO:0000313" key="6">
    <source>
        <dbReference type="EMBL" id="MFD1001864.1"/>
    </source>
</evidence>
<dbReference type="EMBL" id="JBHTKA010000008">
    <property type="protein sequence ID" value="MFD1001864.1"/>
    <property type="molecule type" value="Genomic_DNA"/>
</dbReference>
<proteinExistence type="inferred from homology"/>
<dbReference type="PANTHER" id="PTHR30563:SF0">
    <property type="entry name" value="DNA RECOMBINATION PROTEIN RMUC"/>
    <property type="match status" value="1"/>
</dbReference>
<evidence type="ECO:0000256" key="4">
    <source>
        <dbReference type="ARBA" id="ARBA00023172"/>
    </source>
</evidence>
<protein>
    <submittedName>
        <fullName evidence="6">DNA recombination protein RmuC</fullName>
    </submittedName>
</protein>
<sequence>MEILFLLVGVSVGVVAAWLVFKFKSSAEAQSAGSAIVLEQEKNKTLQHQVQELKHELEGERHKVLEVNNSLAASEADYRNLQEKLQDQRKELETLNEKFTLQFKNLANEIFEEKSKKFTDQNKTNLYDLLKPLGEKITEFEKRVEETHKDTISRSSALREQLENLQKLNVQMTREAENLTRALRGDSKTQGAWGEFILESILEKSGLERDREYFIQESFTTVEGRLRPDVIIRLPENKHVIIDSKVSLTAYNNFVNAETEEEKIVHLKSHLTSIRQHMKLLGDKNYHKNIGGEGNGSLDFVIMFIPIEPAYILAIQSEKTLYEEALEKRIVFVSPTLLIPSLQLIKNTWKQEYQTRHVLDIANKAGDLYDKFVGFSEDLITLGRHLETSKKFYEESMKKLSVGSGNLVRRVEDLKKLGAKASKTIDSNLLKRSEDQADLFDK</sequence>
<keyword evidence="4" id="KW-0233">DNA recombination</keyword>
<dbReference type="PANTHER" id="PTHR30563">
    <property type="entry name" value="DNA RECOMBINATION PROTEIN RMUC"/>
    <property type="match status" value="1"/>
</dbReference>
<reference evidence="7" key="1">
    <citation type="journal article" date="2019" name="Int. J. Syst. Evol. Microbiol.">
        <title>The Global Catalogue of Microorganisms (GCM) 10K type strain sequencing project: providing services to taxonomists for standard genome sequencing and annotation.</title>
        <authorList>
            <consortium name="The Broad Institute Genomics Platform"/>
            <consortium name="The Broad Institute Genome Sequencing Center for Infectious Disease"/>
            <person name="Wu L."/>
            <person name="Ma J."/>
        </authorList>
    </citation>
    <scope>NUCLEOTIDE SEQUENCE [LARGE SCALE GENOMIC DNA]</scope>
    <source>
        <strain evidence="7">CCUG 58938</strain>
    </source>
</reference>
<evidence type="ECO:0000256" key="1">
    <source>
        <dbReference type="ARBA" id="ARBA00003416"/>
    </source>
</evidence>
<keyword evidence="7" id="KW-1185">Reference proteome</keyword>
<keyword evidence="3 5" id="KW-0175">Coiled coil</keyword>
<evidence type="ECO:0000256" key="2">
    <source>
        <dbReference type="ARBA" id="ARBA00009840"/>
    </source>
</evidence>
<evidence type="ECO:0000256" key="3">
    <source>
        <dbReference type="ARBA" id="ARBA00023054"/>
    </source>
</evidence>
<organism evidence="6 7">
    <name type="scientific">Ohtaekwangia kribbensis</name>
    <dbReference type="NCBI Taxonomy" id="688913"/>
    <lineage>
        <taxon>Bacteria</taxon>
        <taxon>Pseudomonadati</taxon>
        <taxon>Bacteroidota</taxon>
        <taxon>Cytophagia</taxon>
        <taxon>Cytophagales</taxon>
        <taxon>Fulvivirgaceae</taxon>
        <taxon>Ohtaekwangia</taxon>
    </lineage>
</organism>
<dbReference type="Proteomes" id="UP001597112">
    <property type="component" value="Unassembled WGS sequence"/>
</dbReference>